<dbReference type="EMBL" id="GFXV01003478">
    <property type="protein sequence ID" value="MBW15283.1"/>
    <property type="molecule type" value="Transcribed_RNA"/>
</dbReference>
<evidence type="ECO:0000256" key="2">
    <source>
        <dbReference type="ARBA" id="ARBA00022454"/>
    </source>
</evidence>
<dbReference type="InterPro" id="IPR056160">
    <property type="entry name" value="WD_LRWD1"/>
</dbReference>
<proteinExistence type="predicted"/>
<dbReference type="GO" id="GO:0003682">
    <property type="term" value="F:chromatin binding"/>
    <property type="evidence" value="ECO:0007669"/>
    <property type="project" value="TreeGrafter"/>
</dbReference>
<evidence type="ECO:0000313" key="5">
    <source>
        <dbReference type="EMBL" id="MBW15283.1"/>
    </source>
</evidence>
<keyword evidence="2" id="KW-0158">Chromosome</keyword>
<dbReference type="InterPro" id="IPR036322">
    <property type="entry name" value="WD40_repeat_dom_sf"/>
</dbReference>
<reference evidence="5" key="1">
    <citation type="submission" date="2017-10" db="EMBL/GenBank/DDBJ databases">
        <title>Transcriptome Assembly of Sugarcane Aphid Adults.</title>
        <authorList>
            <person name="Scully E.D."/>
            <person name="Palmer N.A."/>
            <person name="Geib S.M."/>
            <person name="Sarath G."/>
            <person name="Sattler S.E."/>
        </authorList>
    </citation>
    <scope>NUCLEOTIDE SEQUENCE</scope>
    <source>
        <tissue evidence="5">Whole body</tissue>
    </source>
</reference>
<dbReference type="PANTHER" id="PTHR24370:SF10">
    <property type="entry name" value="LEUCINE-RICH REPEAT AND WD REPEAT-CONTAINING PROTEIN 1"/>
    <property type="match status" value="1"/>
</dbReference>
<dbReference type="GO" id="GO:0006325">
    <property type="term" value="P:chromatin organization"/>
    <property type="evidence" value="ECO:0007669"/>
    <property type="project" value="TreeGrafter"/>
</dbReference>
<organism evidence="5">
    <name type="scientific">Melanaphis sacchari</name>
    <dbReference type="NCBI Taxonomy" id="742174"/>
    <lineage>
        <taxon>Eukaryota</taxon>
        <taxon>Metazoa</taxon>
        <taxon>Ecdysozoa</taxon>
        <taxon>Arthropoda</taxon>
        <taxon>Hexapoda</taxon>
        <taxon>Insecta</taxon>
        <taxon>Pterygota</taxon>
        <taxon>Neoptera</taxon>
        <taxon>Paraneoptera</taxon>
        <taxon>Hemiptera</taxon>
        <taxon>Sternorrhyncha</taxon>
        <taxon>Aphidomorpha</taxon>
        <taxon>Aphidoidea</taxon>
        <taxon>Aphididae</taxon>
        <taxon>Aphidini</taxon>
        <taxon>Melanaphis</taxon>
    </lineage>
</organism>
<accession>A0A2H8TMA1</accession>
<evidence type="ECO:0000259" key="4">
    <source>
        <dbReference type="Pfam" id="PF23215"/>
    </source>
</evidence>
<protein>
    <submittedName>
        <fullName evidence="5">Leucine-rich repeat and WD repeat-containing protein 1</fullName>
    </submittedName>
</protein>
<comment type="subcellular location">
    <subcellularLocation>
        <location evidence="1">Chromosome</location>
    </subcellularLocation>
</comment>
<dbReference type="PANTHER" id="PTHR24370">
    <property type="entry name" value="OPTICIN"/>
    <property type="match status" value="1"/>
</dbReference>
<dbReference type="InterPro" id="IPR015943">
    <property type="entry name" value="WD40/YVTN_repeat-like_dom_sf"/>
</dbReference>
<dbReference type="AlphaFoldDB" id="A0A2H8TMA1"/>
<dbReference type="InterPro" id="IPR001680">
    <property type="entry name" value="WD40_rpt"/>
</dbReference>
<feature type="domain" description="Leucine-rich repeat and WD repeat-containing protein 1 WD" evidence="4">
    <location>
        <begin position="9"/>
        <end position="194"/>
    </location>
</feature>
<evidence type="ECO:0000256" key="1">
    <source>
        <dbReference type="ARBA" id="ARBA00004286"/>
    </source>
</evidence>
<name>A0A2H8TMA1_9HEMI</name>
<keyword evidence="3" id="KW-0433">Leucine-rich repeat</keyword>
<dbReference type="GO" id="GO:0005664">
    <property type="term" value="C:nuclear origin of replication recognition complex"/>
    <property type="evidence" value="ECO:0007669"/>
    <property type="project" value="TreeGrafter"/>
</dbReference>
<dbReference type="Gene3D" id="2.130.10.10">
    <property type="entry name" value="YVTN repeat-like/Quinoprotein amine dehydrogenase"/>
    <property type="match status" value="1"/>
</dbReference>
<sequence>MSESEFVAHHFLRCHSKTDSDSADVSTQVWYAAFEPSSKSHLVATCGGNKVCVIDVETGVVQYRYTYPKGLLYTLSWSTACPRNNILATGGTNNTIVLIDLSANLAYLHYSLPQGNSKKIFISSILFHPSQNVLFCALNNGYLYILKFETLNYRIVNLEQQYFIDLKCEIIGLTFCEINEYLLIATNAGLKGWDNSQRYCILIIYLKYKLIIHVVPS</sequence>
<dbReference type="GO" id="GO:0071169">
    <property type="term" value="P:establishment of protein localization to chromatin"/>
    <property type="evidence" value="ECO:0007669"/>
    <property type="project" value="TreeGrafter"/>
</dbReference>
<dbReference type="InterPro" id="IPR052489">
    <property type="entry name" value="LRWD1"/>
</dbReference>
<evidence type="ECO:0000256" key="3">
    <source>
        <dbReference type="ARBA" id="ARBA00022614"/>
    </source>
</evidence>
<dbReference type="SUPFAM" id="SSF50978">
    <property type="entry name" value="WD40 repeat-like"/>
    <property type="match status" value="1"/>
</dbReference>
<dbReference type="SMART" id="SM00320">
    <property type="entry name" value="WD40"/>
    <property type="match status" value="3"/>
</dbReference>
<gene>
    <name evidence="5" type="primary">lrwd1_1</name>
</gene>
<dbReference type="OrthoDB" id="7318948at2759"/>
<dbReference type="Pfam" id="PF23215">
    <property type="entry name" value="WD_LRWD1"/>
    <property type="match status" value="1"/>
</dbReference>